<evidence type="ECO:0000256" key="1">
    <source>
        <dbReference type="SAM" id="MobiDB-lite"/>
    </source>
</evidence>
<dbReference type="EMBL" id="AE007870">
    <property type="protein sequence ID" value="AAK88670.2"/>
    <property type="molecule type" value="Genomic_DNA"/>
</dbReference>
<dbReference type="Proteomes" id="UP000000813">
    <property type="component" value="Chromosome linear"/>
</dbReference>
<sequence length="132" mass="14641">MIIGSEKCELIALCPNSSRSKKFHYTSIWRNDSAKMSGDDIVAEMLFRRGTDIGLTQAMMSTGRLLPGNSRAHHTSISPEMLFRYLPYPAPTPLRPDFPHRPAGAEEAQAGYSPSRAGLRCRHEGQGLHKMA</sequence>
<name>Q8U510_AGRFC</name>
<reference evidence="2 3" key="2">
    <citation type="journal article" date="2001" name="Science">
        <title>Genome sequence of the plant pathogen and biotechnology agent Agrobacterium tumefaciens C58.</title>
        <authorList>
            <person name="Goodner B."/>
            <person name="Hinkle G."/>
            <person name="Gattung S."/>
            <person name="Miller N."/>
            <person name="Blanchard M."/>
            <person name="Qurollo B."/>
            <person name="Goldman B.S."/>
            <person name="Cao Y."/>
            <person name="Askenazi M."/>
            <person name="Halling C."/>
            <person name="Mullin L."/>
            <person name="Houmiel K."/>
            <person name="Gordon J."/>
            <person name="Vaudin M."/>
            <person name="Iartchouk O."/>
            <person name="Epp A."/>
            <person name="Liu F."/>
            <person name="Wollam C."/>
            <person name="Allinger M."/>
            <person name="Doughty D."/>
            <person name="Scott C."/>
            <person name="Lappas C."/>
            <person name="Markelz B."/>
            <person name="Flanagan C."/>
            <person name="Crowell C."/>
            <person name="Gurson J."/>
            <person name="Lomo C."/>
            <person name="Sear C."/>
            <person name="Strub G."/>
            <person name="Cielo C."/>
            <person name="Slater S."/>
        </authorList>
    </citation>
    <scope>NUCLEOTIDE SEQUENCE [LARGE SCALE GENOMIC DNA]</scope>
    <source>
        <strain evidence="3">C58 / ATCC 33970</strain>
    </source>
</reference>
<feature type="compositionally biased region" description="Basic and acidic residues" evidence="1">
    <location>
        <begin position="121"/>
        <end position="132"/>
    </location>
</feature>
<dbReference type="HOGENOM" id="CLU_1912621_0_0_5"/>
<protein>
    <submittedName>
        <fullName evidence="2">Uncharacterized protein</fullName>
    </submittedName>
</protein>
<gene>
    <name evidence="2" type="ordered locus">Atu4779</name>
</gene>
<evidence type="ECO:0000313" key="2">
    <source>
        <dbReference type="EMBL" id="AAK88670.2"/>
    </source>
</evidence>
<feature type="region of interest" description="Disordered" evidence="1">
    <location>
        <begin position="94"/>
        <end position="132"/>
    </location>
</feature>
<organism evidence="2 3">
    <name type="scientific">Agrobacterium fabrum (strain C58 / ATCC 33970)</name>
    <name type="common">Agrobacterium tumefaciens (strain C58)</name>
    <dbReference type="NCBI Taxonomy" id="176299"/>
    <lineage>
        <taxon>Bacteria</taxon>
        <taxon>Pseudomonadati</taxon>
        <taxon>Pseudomonadota</taxon>
        <taxon>Alphaproteobacteria</taxon>
        <taxon>Hyphomicrobiales</taxon>
        <taxon>Rhizobiaceae</taxon>
        <taxon>Rhizobium/Agrobacterium group</taxon>
        <taxon>Agrobacterium</taxon>
        <taxon>Agrobacterium tumefaciens complex</taxon>
    </lineage>
</organism>
<accession>Q8U510</accession>
<proteinExistence type="predicted"/>
<dbReference type="EnsemblBacteria" id="AAK88670">
    <property type="protein sequence ID" value="AAK88670"/>
    <property type="gene ID" value="Atu4779"/>
</dbReference>
<keyword evidence="3" id="KW-1185">Reference proteome</keyword>
<evidence type="ECO:0000313" key="3">
    <source>
        <dbReference type="Proteomes" id="UP000000813"/>
    </source>
</evidence>
<dbReference type="KEGG" id="atu:Atu4779"/>
<dbReference type="AlphaFoldDB" id="Q8U510"/>
<reference evidence="2 3" key="1">
    <citation type="journal article" date="2001" name="Science">
        <title>The genome of the natural genetic engineer Agrobacterium tumefaciens C58.</title>
        <authorList>
            <person name="Wood D.W."/>
            <person name="Setubal J.C."/>
            <person name="Kaul R."/>
            <person name="Monks D.E."/>
            <person name="Kitajima J.P."/>
            <person name="Okura V.K."/>
            <person name="Zhou Y."/>
            <person name="Chen L."/>
            <person name="Wood G.E."/>
            <person name="Almeida N.F.Jr."/>
            <person name="Woo L."/>
            <person name="Chen Y."/>
            <person name="Paulsen I.T."/>
            <person name="Eisen J.A."/>
            <person name="Karp P.D."/>
            <person name="Bovee D.Sr."/>
            <person name="Chapman P."/>
            <person name="Clendenning J."/>
            <person name="Deatherage G."/>
            <person name="Gillet W."/>
            <person name="Grant C."/>
            <person name="Kutyavin T."/>
            <person name="Levy R."/>
            <person name="Li M.J."/>
            <person name="McClelland E."/>
            <person name="Palmieri A."/>
            <person name="Raymond C."/>
            <person name="Rouse G."/>
            <person name="Saenphimmachak C."/>
            <person name="Wu Z."/>
            <person name="Romero P."/>
            <person name="Gordon D."/>
            <person name="Zhang S."/>
            <person name="Yoo H."/>
            <person name="Tao Y."/>
            <person name="Biddle P."/>
            <person name="Jung M."/>
            <person name="Krespan W."/>
            <person name="Perry M."/>
            <person name="Gordon-Kamm B."/>
            <person name="Liao L."/>
            <person name="Kim S."/>
            <person name="Hendrick C."/>
            <person name="Zhao Z.Y."/>
            <person name="Dolan M."/>
            <person name="Chumley F."/>
            <person name="Tingey S.V."/>
            <person name="Tomb J.F."/>
            <person name="Gordon M.P."/>
            <person name="Olson M.V."/>
            <person name="Nester E.W."/>
        </authorList>
    </citation>
    <scope>NUCLEOTIDE SEQUENCE [LARGE SCALE GENOMIC DNA]</scope>
    <source>
        <strain evidence="3">C58 / ATCC 33970</strain>
    </source>
</reference>